<dbReference type="NCBIfam" id="NF045726">
    <property type="entry name" value="XXplasma_LP"/>
    <property type="match status" value="1"/>
</dbReference>
<dbReference type="InterPro" id="IPR050555">
    <property type="entry name" value="Bact_Solute-Bind_Prot2"/>
</dbReference>
<organism evidence="5 6">
    <name type="scientific">Mycoplasmopsis equigenitalium</name>
    <dbReference type="NCBI Taxonomy" id="114883"/>
    <lineage>
        <taxon>Bacteria</taxon>
        <taxon>Bacillati</taxon>
        <taxon>Mycoplasmatota</taxon>
        <taxon>Mycoplasmoidales</taxon>
        <taxon>Metamycoplasmataceae</taxon>
        <taxon>Mycoplasmopsis</taxon>
    </lineage>
</organism>
<evidence type="ECO:0000256" key="2">
    <source>
        <dbReference type="ARBA" id="ARBA00022729"/>
    </source>
</evidence>
<dbReference type="Gene3D" id="3.40.50.2300">
    <property type="match status" value="2"/>
</dbReference>
<evidence type="ECO:0000256" key="1">
    <source>
        <dbReference type="ARBA" id="ARBA00004196"/>
    </source>
</evidence>
<evidence type="ECO:0000313" key="5">
    <source>
        <dbReference type="EMBL" id="UUD37266.1"/>
    </source>
</evidence>
<dbReference type="Proteomes" id="UP001059576">
    <property type="component" value="Chromosome"/>
</dbReference>
<keyword evidence="2 3" id="KW-0732">Signal</keyword>
<dbReference type="EMBL" id="CP101808">
    <property type="protein sequence ID" value="UUD37266.1"/>
    <property type="molecule type" value="Genomic_DNA"/>
</dbReference>
<dbReference type="InterPro" id="IPR054816">
    <property type="entry name" value="Lipoprotein_mollicutes-type_CS"/>
</dbReference>
<feature type="chain" id="PRO_5047469375" evidence="3">
    <location>
        <begin position="24"/>
        <end position="411"/>
    </location>
</feature>
<dbReference type="SUPFAM" id="SSF53822">
    <property type="entry name" value="Periplasmic binding protein-like I"/>
    <property type="match status" value="1"/>
</dbReference>
<feature type="signal peptide" evidence="3">
    <location>
        <begin position="1"/>
        <end position="23"/>
    </location>
</feature>
<name>A0ABY5J5W4_9BACT</name>
<dbReference type="PROSITE" id="PS51257">
    <property type="entry name" value="PROKAR_LIPOPROTEIN"/>
    <property type="match status" value="1"/>
</dbReference>
<dbReference type="Pfam" id="PF13407">
    <property type="entry name" value="Peripla_BP_4"/>
    <property type="match status" value="1"/>
</dbReference>
<evidence type="ECO:0000259" key="4">
    <source>
        <dbReference type="Pfam" id="PF13407"/>
    </source>
</evidence>
<dbReference type="InterPro" id="IPR025997">
    <property type="entry name" value="SBP_2_dom"/>
</dbReference>
<gene>
    <name evidence="5" type="ORF">NPA09_01700</name>
</gene>
<dbReference type="PANTHER" id="PTHR30036:SF1">
    <property type="entry name" value="D-XYLOSE-BINDING PERIPLASMIC PROTEIN"/>
    <property type="match status" value="1"/>
</dbReference>
<evidence type="ECO:0000313" key="6">
    <source>
        <dbReference type="Proteomes" id="UP001059576"/>
    </source>
</evidence>
<protein>
    <submittedName>
        <fullName evidence="5">Substrate-binding domain-containing protein</fullName>
    </submittedName>
</protein>
<comment type="subcellular location">
    <subcellularLocation>
        <location evidence="1">Cell envelope</location>
    </subcellularLocation>
</comment>
<dbReference type="RefSeq" id="WP_129721805.1">
    <property type="nucleotide sequence ID" value="NZ_CP101808.1"/>
</dbReference>
<sequence>MSKTKKILMSIFGVGAAITTAVATSCGPTGGGSEDGKLVAVVMTDPENPIWVKAKSAAEAALEKQGLPTVANIIKSQSDQNSWIQTQLDAHSTIKYLLLAPTDTGAATAVQNAKERNVTVIAYDKLIPAISDNYNWYVSFDNERVGELQGLAFLSGIYKYQEPGEGKDNIFDDETTMLEWVKAHKLAEKGIFYTVGGDPADNNARLFYDPAVALIKKAQEIDPNLVNGILNDSFSIAGTPDWNYALAKNRIATELEKLKVEDKDNVVGILVPNDGMANVMVEALADAEINNVILTGLDANETAYNHIKNGKQMITIDKPDSRTTEIASLMIKALYEKSKEAGKDVDLTPEEMEAAIKKYAPDLKYKFRIVSTDPAYQVTSADGKSKKFIKSVIIEPVIITKDNVEQIKPGV</sequence>
<dbReference type="InterPro" id="IPR028082">
    <property type="entry name" value="Peripla_BP_I"/>
</dbReference>
<evidence type="ECO:0000256" key="3">
    <source>
        <dbReference type="SAM" id="SignalP"/>
    </source>
</evidence>
<reference evidence="5" key="1">
    <citation type="submission" date="2022-07" db="EMBL/GenBank/DDBJ databases">
        <title>Complete genome of Mycoplasma equigenitalium type strain T37.</title>
        <authorList>
            <person name="Spergser J."/>
        </authorList>
    </citation>
    <scope>NUCLEOTIDE SEQUENCE</scope>
    <source>
        <strain evidence="5">T37</strain>
    </source>
</reference>
<feature type="domain" description="Periplasmic binding protein" evidence="4">
    <location>
        <begin position="39"/>
        <end position="334"/>
    </location>
</feature>
<dbReference type="PANTHER" id="PTHR30036">
    <property type="entry name" value="D-XYLOSE-BINDING PERIPLASMIC PROTEIN"/>
    <property type="match status" value="1"/>
</dbReference>
<accession>A0ABY5J5W4</accession>
<keyword evidence="6" id="KW-1185">Reference proteome</keyword>
<proteinExistence type="predicted"/>